<keyword evidence="3" id="KW-0804">Transcription</keyword>
<dbReference type="Proteomes" id="UP000075418">
    <property type="component" value="Unassembled WGS sequence"/>
</dbReference>
<keyword evidence="2" id="KW-0238">DNA-binding</keyword>
<dbReference type="Pfam" id="PF07702">
    <property type="entry name" value="UTRA"/>
    <property type="match status" value="1"/>
</dbReference>
<dbReference type="InterPro" id="IPR036390">
    <property type="entry name" value="WH_DNA-bd_sf"/>
</dbReference>
<dbReference type="Pfam" id="PF00392">
    <property type="entry name" value="GntR"/>
    <property type="match status" value="1"/>
</dbReference>
<dbReference type="InterPro" id="IPR000524">
    <property type="entry name" value="Tscrpt_reg_HTH_GntR"/>
</dbReference>
<dbReference type="GO" id="GO:0003700">
    <property type="term" value="F:DNA-binding transcription factor activity"/>
    <property type="evidence" value="ECO:0007669"/>
    <property type="project" value="UniProtKB-UniRule"/>
</dbReference>
<evidence type="ECO:0000256" key="4">
    <source>
        <dbReference type="NCBIfam" id="TIGR02404"/>
    </source>
</evidence>
<dbReference type="SUPFAM" id="SSF46785">
    <property type="entry name" value="Winged helix' DNA-binding domain"/>
    <property type="match status" value="1"/>
</dbReference>
<evidence type="ECO:0000256" key="3">
    <source>
        <dbReference type="ARBA" id="ARBA00023163"/>
    </source>
</evidence>
<organism evidence="6 7">
    <name type="scientific">Staphylococcus kloosii</name>
    <dbReference type="NCBI Taxonomy" id="29384"/>
    <lineage>
        <taxon>Bacteria</taxon>
        <taxon>Bacillati</taxon>
        <taxon>Bacillota</taxon>
        <taxon>Bacilli</taxon>
        <taxon>Bacillales</taxon>
        <taxon>Staphylococcaceae</taxon>
        <taxon>Staphylococcus</taxon>
    </lineage>
</organism>
<dbReference type="Gene3D" id="1.10.10.10">
    <property type="entry name" value="Winged helix-like DNA-binding domain superfamily/Winged helix DNA-binding domain"/>
    <property type="match status" value="1"/>
</dbReference>
<dbReference type="SUPFAM" id="SSF64288">
    <property type="entry name" value="Chorismate lyase-like"/>
    <property type="match status" value="1"/>
</dbReference>
<dbReference type="InterPro" id="IPR050679">
    <property type="entry name" value="Bact_HTH_transcr_reg"/>
</dbReference>
<dbReference type="InterPro" id="IPR028978">
    <property type="entry name" value="Chorismate_lyase_/UTRA_dom_sf"/>
</dbReference>
<protein>
    <recommendedName>
        <fullName evidence="4">Trehalose operon repressor</fullName>
    </recommendedName>
</protein>
<dbReference type="PROSITE" id="PS50949">
    <property type="entry name" value="HTH_GNTR"/>
    <property type="match status" value="1"/>
</dbReference>
<evidence type="ECO:0000256" key="2">
    <source>
        <dbReference type="ARBA" id="ARBA00023125"/>
    </source>
</evidence>
<dbReference type="PRINTS" id="PR00035">
    <property type="entry name" value="HTHGNTR"/>
</dbReference>
<evidence type="ECO:0000259" key="5">
    <source>
        <dbReference type="PROSITE" id="PS50949"/>
    </source>
</evidence>
<gene>
    <name evidence="6" type="ORF">A0131_11325</name>
</gene>
<comment type="caution">
    <text evidence="6">The sequence shown here is derived from an EMBL/GenBank/DDBJ whole genome shotgun (WGS) entry which is preliminary data.</text>
</comment>
<dbReference type="CDD" id="cd07377">
    <property type="entry name" value="WHTH_GntR"/>
    <property type="match status" value="1"/>
</dbReference>
<dbReference type="SMART" id="SM00345">
    <property type="entry name" value="HTH_GNTR"/>
    <property type="match status" value="1"/>
</dbReference>
<dbReference type="SMART" id="SM00866">
    <property type="entry name" value="UTRA"/>
    <property type="match status" value="1"/>
</dbReference>
<dbReference type="NCBIfam" id="TIGR02404">
    <property type="entry name" value="trehalos_R_Bsub"/>
    <property type="match status" value="1"/>
</dbReference>
<dbReference type="GO" id="GO:0045892">
    <property type="term" value="P:negative regulation of DNA-templated transcription"/>
    <property type="evidence" value="ECO:0007669"/>
    <property type="project" value="TreeGrafter"/>
</dbReference>
<reference evidence="6 7" key="1">
    <citation type="submission" date="2016-02" db="EMBL/GenBank/DDBJ databases">
        <title>Draft genome sequence of hydrocarbon degrading Staphylococcus saprophyticus Strain CNV2, isolated from crude-oil contaminated soil from Noonmati Oil Refinery, Guwahati, Assam, India.</title>
        <authorList>
            <person name="Mukherjee A."/>
            <person name="Chettri B."/>
            <person name="Langpoklakpam J."/>
            <person name="Singh A.K."/>
            <person name="Chattopadhyay D.J."/>
        </authorList>
    </citation>
    <scope>NUCLEOTIDE SEQUENCE [LARGE SCALE GENOMIC DNA]</scope>
    <source>
        <strain evidence="6 7">CNV2</strain>
    </source>
</reference>
<dbReference type="InterPro" id="IPR036388">
    <property type="entry name" value="WH-like_DNA-bd_sf"/>
</dbReference>
<dbReference type="GO" id="GO:0003677">
    <property type="term" value="F:DNA binding"/>
    <property type="evidence" value="ECO:0007669"/>
    <property type="project" value="UniProtKB-UniRule"/>
</dbReference>
<dbReference type="AlphaFoldDB" id="A0A151A7R2"/>
<dbReference type="Gene3D" id="3.40.1410.10">
    <property type="entry name" value="Chorismate lyase-like"/>
    <property type="match status" value="1"/>
</dbReference>
<proteinExistence type="predicted"/>
<evidence type="ECO:0000256" key="1">
    <source>
        <dbReference type="ARBA" id="ARBA00023015"/>
    </source>
</evidence>
<evidence type="ECO:0000313" key="7">
    <source>
        <dbReference type="Proteomes" id="UP000075418"/>
    </source>
</evidence>
<dbReference type="InterPro" id="IPR012770">
    <property type="entry name" value="TreR"/>
</dbReference>
<name>A0A151A7R2_9STAP</name>
<feature type="domain" description="HTH gntR-type" evidence="5">
    <location>
        <begin position="3"/>
        <end position="71"/>
    </location>
</feature>
<sequence length="241" mass="28009">MGKKKFVLIYETLKAAILSEELTYGERIPSEHDLVEYYQASRETVRKALNLLVSDGMIQKIRGKGSVVIYQNITEFPFADLMSFNEVKNDLQLQYQTRVITFEQIKAGAEPYIKEQLGLTASAVLWHIVRLRMLNDKVKIIDEDYFVADMVPDITIEDAQSSIYHYIENVLGLEISYSNKAITFEPFGDLEFEQFGNIEPPYTATVRGIVHLKNTERFQYNISKHLATEFRFNDFSRRRKL</sequence>
<keyword evidence="1" id="KW-0805">Transcription regulation</keyword>
<dbReference type="InterPro" id="IPR011663">
    <property type="entry name" value="UTRA"/>
</dbReference>
<accession>A0A151A7R2</accession>
<dbReference type="EMBL" id="LUGM01000001">
    <property type="protein sequence ID" value="KYH15655.1"/>
    <property type="molecule type" value="Genomic_DNA"/>
</dbReference>
<dbReference type="RefSeq" id="WP_061853406.1">
    <property type="nucleotide sequence ID" value="NZ_LUGM01000001.1"/>
</dbReference>
<evidence type="ECO:0000313" key="6">
    <source>
        <dbReference type="EMBL" id="KYH15655.1"/>
    </source>
</evidence>
<dbReference type="PANTHER" id="PTHR44846:SF12">
    <property type="entry name" value="HTH-TYPE TRANSCRIPTIONAL REGULATOR TRER"/>
    <property type="match status" value="1"/>
</dbReference>
<dbReference type="PANTHER" id="PTHR44846">
    <property type="entry name" value="MANNOSYL-D-GLYCERATE TRANSPORT/METABOLISM SYSTEM REPRESSOR MNGR-RELATED"/>
    <property type="match status" value="1"/>
</dbReference>